<evidence type="ECO:0000256" key="2">
    <source>
        <dbReference type="SAM" id="Phobius"/>
    </source>
</evidence>
<evidence type="ECO:0000313" key="5">
    <source>
        <dbReference type="Proteomes" id="UP000198932"/>
    </source>
</evidence>
<feature type="transmembrane region" description="Helical" evidence="2">
    <location>
        <begin position="240"/>
        <end position="261"/>
    </location>
</feature>
<organism evidence="4 5">
    <name type="scientific">Halorubrum sodomense</name>
    <dbReference type="NCBI Taxonomy" id="35743"/>
    <lineage>
        <taxon>Archaea</taxon>
        <taxon>Methanobacteriati</taxon>
        <taxon>Methanobacteriota</taxon>
        <taxon>Stenosarchaea group</taxon>
        <taxon>Halobacteria</taxon>
        <taxon>Halobacteriales</taxon>
        <taxon>Haloferacaceae</taxon>
        <taxon>Halorubrum</taxon>
    </lineage>
</organism>
<dbReference type="EMBL" id="FOYN01000002">
    <property type="protein sequence ID" value="SFR38418.1"/>
    <property type="molecule type" value="Genomic_DNA"/>
</dbReference>
<feature type="compositionally biased region" description="Basic and acidic residues" evidence="1">
    <location>
        <begin position="1"/>
        <end position="10"/>
    </location>
</feature>
<feature type="compositionally biased region" description="Acidic residues" evidence="1">
    <location>
        <begin position="308"/>
        <end position="318"/>
    </location>
</feature>
<feature type="domain" description="DUF7319" evidence="3">
    <location>
        <begin position="94"/>
        <end position="295"/>
    </location>
</feature>
<keyword evidence="5" id="KW-1185">Reference proteome</keyword>
<evidence type="ECO:0000256" key="1">
    <source>
        <dbReference type="SAM" id="MobiDB-lite"/>
    </source>
</evidence>
<dbReference type="STRING" id="35743.SAMN04487937_1728"/>
<accession>A0A1I6G889</accession>
<feature type="region of interest" description="Disordered" evidence="1">
    <location>
        <begin position="292"/>
        <end position="318"/>
    </location>
</feature>
<gene>
    <name evidence="4" type="ORF">SAMN04487937_1728</name>
</gene>
<feature type="region of interest" description="Disordered" evidence="1">
    <location>
        <begin position="1"/>
        <end position="69"/>
    </location>
</feature>
<dbReference type="OrthoDB" id="213250at2157"/>
<evidence type="ECO:0000259" key="3">
    <source>
        <dbReference type="Pfam" id="PF24003"/>
    </source>
</evidence>
<dbReference type="Pfam" id="PF24003">
    <property type="entry name" value="DUF7319"/>
    <property type="match status" value="1"/>
</dbReference>
<dbReference type="RefSeq" id="WP_092921110.1">
    <property type="nucleotide sequence ID" value="NZ_FOYN01000002.1"/>
</dbReference>
<reference evidence="5" key="1">
    <citation type="submission" date="2016-10" db="EMBL/GenBank/DDBJ databases">
        <authorList>
            <person name="Varghese N."/>
            <person name="Submissions S."/>
        </authorList>
    </citation>
    <scope>NUCLEOTIDE SEQUENCE [LARGE SCALE GENOMIC DNA]</scope>
    <source>
        <strain evidence="5">RD 26</strain>
    </source>
</reference>
<dbReference type="InterPro" id="IPR055743">
    <property type="entry name" value="DUF7319"/>
</dbReference>
<keyword evidence="2" id="KW-0812">Transmembrane</keyword>
<feature type="transmembrane region" description="Helical" evidence="2">
    <location>
        <begin position="212"/>
        <end position="234"/>
    </location>
</feature>
<dbReference type="Proteomes" id="UP000198932">
    <property type="component" value="Unassembled WGS sequence"/>
</dbReference>
<keyword evidence="2" id="KW-1133">Transmembrane helix</keyword>
<dbReference type="AlphaFoldDB" id="A0A1I6G889"/>
<keyword evidence="2" id="KW-0472">Membrane</keyword>
<proteinExistence type="predicted"/>
<name>A0A1I6G889_HALSD</name>
<sequence length="318" mass="34154">MEDTSTRSESESPPEEPADPASDGPETPASEAEENGTPADAGGPSGDETDAGDPSGDGTDEGTREGETDIEALRERVESEYDFDEFGPSDMAQMSAEEWGAAFDPDTWITGDELLDRVDAELKSRIATRDVFGVLERVREDGEERILVYSDEGYAIIRPTGEVRGEGTVLRDIEPVVALAAMDSYEVPEPPANWSLPHPDSVPEGSGEFGNVVMQAVAAVQVLAGVALLGATAVTDLDTIVAPAMGIVFLLVGAFLFAMVANARLSDRFRSEEYRDRLRALREAKKRPEFVPVEDGVVTDEAGGRTDEDADVTEPDRN</sequence>
<protein>
    <recommendedName>
        <fullName evidence="3">DUF7319 domain-containing protein</fullName>
    </recommendedName>
</protein>
<evidence type="ECO:0000313" key="4">
    <source>
        <dbReference type="EMBL" id="SFR38418.1"/>
    </source>
</evidence>